<evidence type="ECO:0000313" key="1">
    <source>
        <dbReference type="EMBL" id="JAH36597.1"/>
    </source>
</evidence>
<dbReference type="AlphaFoldDB" id="A0A0E9S5W2"/>
<reference evidence="1" key="1">
    <citation type="submission" date="2014-11" db="EMBL/GenBank/DDBJ databases">
        <authorList>
            <person name="Amaro Gonzalez C."/>
        </authorList>
    </citation>
    <scope>NUCLEOTIDE SEQUENCE</scope>
</reference>
<protein>
    <submittedName>
        <fullName evidence="1">Uncharacterized protein</fullName>
    </submittedName>
</protein>
<sequence length="34" mass="4018">MKVNTFVLEMQDSPTVLQMCQMKGLMGHLKMHYF</sequence>
<dbReference type="EMBL" id="GBXM01071980">
    <property type="protein sequence ID" value="JAH36597.1"/>
    <property type="molecule type" value="Transcribed_RNA"/>
</dbReference>
<proteinExistence type="predicted"/>
<reference evidence="1" key="2">
    <citation type="journal article" date="2015" name="Fish Shellfish Immunol.">
        <title>Early steps in the European eel (Anguilla anguilla)-Vibrio vulnificus interaction in the gills: Role of the RtxA13 toxin.</title>
        <authorList>
            <person name="Callol A."/>
            <person name="Pajuelo D."/>
            <person name="Ebbesson L."/>
            <person name="Teles M."/>
            <person name="MacKenzie S."/>
            <person name="Amaro C."/>
        </authorList>
    </citation>
    <scope>NUCLEOTIDE SEQUENCE</scope>
</reference>
<accession>A0A0E9S5W2</accession>
<name>A0A0E9S5W2_ANGAN</name>
<organism evidence="1">
    <name type="scientific">Anguilla anguilla</name>
    <name type="common">European freshwater eel</name>
    <name type="synonym">Muraena anguilla</name>
    <dbReference type="NCBI Taxonomy" id="7936"/>
    <lineage>
        <taxon>Eukaryota</taxon>
        <taxon>Metazoa</taxon>
        <taxon>Chordata</taxon>
        <taxon>Craniata</taxon>
        <taxon>Vertebrata</taxon>
        <taxon>Euteleostomi</taxon>
        <taxon>Actinopterygii</taxon>
        <taxon>Neopterygii</taxon>
        <taxon>Teleostei</taxon>
        <taxon>Anguilliformes</taxon>
        <taxon>Anguillidae</taxon>
        <taxon>Anguilla</taxon>
    </lineage>
</organism>